<feature type="transmembrane region" description="Helical" evidence="2">
    <location>
        <begin position="7"/>
        <end position="23"/>
    </location>
</feature>
<keyword evidence="2" id="KW-0472">Membrane</keyword>
<keyword evidence="2" id="KW-0812">Transmembrane</keyword>
<evidence type="ECO:0000256" key="1">
    <source>
        <dbReference type="SAM" id="MobiDB-lite"/>
    </source>
</evidence>
<feature type="transmembrane region" description="Helical" evidence="2">
    <location>
        <begin position="35"/>
        <end position="54"/>
    </location>
</feature>
<accession>A0A1M5UF41</accession>
<name>A0A1M5UF41_9EURY</name>
<evidence type="ECO:0000256" key="2">
    <source>
        <dbReference type="SAM" id="Phobius"/>
    </source>
</evidence>
<proteinExistence type="predicted"/>
<dbReference type="RefSeq" id="WP_073311057.1">
    <property type="nucleotide sequence ID" value="NZ_FQWV01000010.1"/>
</dbReference>
<evidence type="ECO:0000313" key="4">
    <source>
        <dbReference type="Proteomes" id="UP000184357"/>
    </source>
</evidence>
<dbReference type="AlphaFoldDB" id="A0A1M5UF41"/>
<keyword evidence="4" id="KW-1185">Reference proteome</keyword>
<gene>
    <name evidence="3" type="ORF">SAMN05443636_3006</name>
</gene>
<evidence type="ECO:0000313" key="3">
    <source>
        <dbReference type="EMBL" id="SHH61456.1"/>
    </source>
</evidence>
<dbReference type="OrthoDB" id="331494at2157"/>
<keyword evidence="2" id="KW-1133">Transmembrane helix</keyword>
<dbReference type="Proteomes" id="UP000184357">
    <property type="component" value="Unassembled WGS sequence"/>
</dbReference>
<dbReference type="EMBL" id="FQWV01000010">
    <property type="protein sequence ID" value="SHH61456.1"/>
    <property type="molecule type" value="Genomic_DNA"/>
</dbReference>
<feature type="region of interest" description="Disordered" evidence="1">
    <location>
        <begin position="72"/>
        <end position="117"/>
    </location>
</feature>
<reference evidence="3 4" key="1">
    <citation type="submission" date="2016-11" db="EMBL/GenBank/DDBJ databases">
        <authorList>
            <person name="Jaros S."/>
            <person name="Januszkiewicz K."/>
            <person name="Wedrychowicz H."/>
        </authorList>
    </citation>
    <scope>NUCLEOTIDE SEQUENCE [LARGE SCALE GENOMIC DNA]</scope>
    <source>
        <strain evidence="3 4">DSM 9297</strain>
    </source>
</reference>
<sequence length="117" mass="12561">MNRTAPFAVGSLVGTVVFVWLAGPILEARFGAESLLVAYGGISVSAATITYVLARRVGSWIHGRTVLVDSETVSETARAGAPESEERLATLDELDDPEVEREVTRLKSELSAIDENE</sequence>
<organism evidence="3 4">
    <name type="scientific">Halobaculum gomorrense</name>
    <dbReference type="NCBI Taxonomy" id="43928"/>
    <lineage>
        <taxon>Archaea</taxon>
        <taxon>Methanobacteriati</taxon>
        <taxon>Methanobacteriota</taxon>
        <taxon>Stenosarchaea group</taxon>
        <taxon>Halobacteria</taxon>
        <taxon>Halobacteriales</taxon>
        <taxon>Haloferacaceae</taxon>
        <taxon>Halobaculum</taxon>
    </lineage>
</organism>
<protein>
    <submittedName>
        <fullName evidence="3">Uncharacterized protein</fullName>
    </submittedName>
</protein>